<keyword evidence="1" id="KW-0813">Transport</keyword>
<sequence length="247" mass="25213">MSRAAGAGEALLEVDSVAKSYGALDVLTAVHLSVPAGQALGIVGPNGAGKSTLLSVINGTERASAGTVRFAGRDVTAVGADARARAGMGRTFQIPRPFTHLTVFENALAGATAGAGLHGRAADDRALEALVLADMLDVANTPAGALPLLGRKRLELARALATDPQLLLLDEIAGGLTEAECDSLVETIRTLHASGVTIIWIEHVVRALLAVVERLVCLASGVIVADGEPDAVMRSDEVQAVYLGGGL</sequence>
<dbReference type="InterPro" id="IPR027417">
    <property type="entry name" value="P-loop_NTPase"/>
</dbReference>
<evidence type="ECO:0000256" key="3">
    <source>
        <dbReference type="ARBA" id="ARBA00022840"/>
    </source>
</evidence>
<dbReference type="GO" id="GO:0042941">
    <property type="term" value="P:D-alanine transmembrane transport"/>
    <property type="evidence" value="ECO:0007669"/>
    <property type="project" value="TreeGrafter"/>
</dbReference>
<dbReference type="eggNOG" id="COG0411">
    <property type="taxonomic scope" value="Bacteria"/>
</dbReference>
<protein>
    <submittedName>
        <fullName evidence="5">Amino acid/amide ABC transporter ATP-binding protein 1, HAAT family</fullName>
    </submittedName>
</protein>
<dbReference type="EMBL" id="FNZI01000005">
    <property type="protein sequence ID" value="SEJ58645.1"/>
    <property type="molecule type" value="Genomic_DNA"/>
</dbReference>
<evidence type="ECO:0000259" key="4">
    <source>
        <dbReference type="PROSITE" id="PS50893"/>
    </source>
</evidence>
<evidence type="ECO:0000256" key="1">
    <source>
        <dbReference type="ARBA" id="ARBA00022448"/>
    </source>
</evidence>
<dbReference type="STRING" id="1043493.SAMN05421637_2311"/>
<dbReference type="GO" id="GO:0016887">
    <property type="term" value="F:ATP hydrolysis activity"/>
    <property type="evidence" value="ECO:0007669"/>
    <property type="project" value="InterPro"/>
</dbReference>
<dbReference type="GO" id="GO:0015192">
    <property type="term" value="F:L-phenylalanine transmembrane transporter activity"/>
    <property type="evidence" value="ECO:0007669"/>
    <property type="project" value="TreeGrafter"/>
</dbReference>
<dbReference type="PANTHER" id="PTHR45772:SF7">
    <property type="entry name" value="AMINO ACID ABC TRANSPORTER ATP-BINDING PROTEIN"/>
    <property type="match status" value="1"/>
</dbReference>
<dbReference type="Pfam" id="PF00005">
    <property type="entry name" value="ABC_tran"/>
    <property type="match status" value="1"/>
</dbReference>
<keyword evidence="3 5" id="KW-0067">ATP-binding</keyword>
<keyword evidence="6" id="KW-1185">Reference proteome</keyword>
<dbReference type="GO" id="GO:1903806">
    <property type="term" value="P:L-isoleucine import across plasma membrane"/>
    <property type="evidence" value="ECO:0007669"/>
    <property type="project" value="TreeGrafter"/>
</dbReference>
<dbReference type="GO" id="GO:0005886">
    <property type="term" value="C:plasma membrane"/>
    <property type="evidence" value="ECO:0007669"/>
    <property type="project" value="TreeGrafter"/>
</dbReference>
<dbReference type="RefSeq" id="WP_042214715.1">
    <property type="nucleotide sequence ID" value="NZ_BBLU01000007.1"/>
</dbReference>
<dbReference type="InterPro" id="IPR003439">
    <property type="entry name" value="ABC_transporter-like_ATP-bd"/>
</dbReference>
<name>A0A1H7ACB4_9MICO</name>
<dbReference type="SMART" id="SM00382">
    <property type="entry name" value="AAA"/>
    <property type="match status" value="1"/>
</dbReference>
<dbReference type="SUPFAM" id="SSF52540">
    <property type="entry name" value="P-loop containing nucleoside triphosphate hydrolases"/>
    <property type="match status" value="1"/>
</dbReference>
<dbReference type="Gene3D" id="3.40.50.300">
    <property type="entry name" value="P-loop containing nucleotide triphosphate hydrolases"/>
    <property type="match status" value="1"/>
</dbReference>
<feature type="domain" description="ABC transporter" evidence="4">
    <location>
        <begin position="12"/>
        <end position="245"/>
    </location>
</feature>
<evidence type="ECO:0000313" key="5">
    <source>
        <dbReference type="EMBL" id="SEJ58645.1"/>
    </source>
</evidence>
<organism evidence="5 6">
    <name type="scientific">Demequina mangrovi</name>
    <dbReference type="NCBI Taxonomy" id="1043493"/>
    <lineage>
        <taxon>Bacteria</taxon>
        <taxon>Bacillati</taxon>
        <taxon>Actinomycetota</taxon>
        <taxon>Actinomycetes</taxon>
        <taxon>Micrococcales</taxon>
        <taxon>Demequinaceae</taxon>
        <taxon>Demequina</taxon>
    </lineage>
</organism>
<dbReference type="GO" id="GO:0015808">
    <property type="term" value="P:L-alanine transport"/>
    <property type="evidence" value="ECO:0007669"/>
    <property type="project" value="TreeGrafter"/>
</dbReference>
<dbReference type="GO" id="GO:0015188">
    <property type="term" value="F:L-isoleucine transmembrane transporter activity"/>
    <property type="evidence" value="ECO:0007669"/>
    <property type="project" value="TreeGrafter"/>
</dbReference>
<dbReference type="GO" id="GO:1903805">
    <property type="term" value="P:L-valine import across plasma membrane"/>
    <property type="evidence" value="ECO:0007669"/>
    <property type="project" value="TreeGrafter"/>
</dbReference>
<accession>A0A1H7ACB4</accession>
<proteinExistence type="predicted"/>
<dbReference type="PANTHER" id="PTHR45772">
    <property type="entry name" value="CONSERVED COMPONENT OF ABC TRANSPORTER FOR NATURAL AMINO ACIDS-RELATED"/>
    <property type="match status" value="1"/>
</dbReference>
<dbReference type="InterPro" id="IPR051120">
    <property type="entry name" value="ABC_AA/LPS_Transport"/>
</dbReference>
<gene>
    <name evidence="5" type="ORF">SAMN05421637_2311</name>
</gene>
<evidence type="ECO:0000313" key="6">
    <source>
        <dbReference type="Proteomes" id="UP000183315"/>
    </source>
</evidence>
<reference evidence="6" key="1">
    <citation type="submission" date="2016-10" db="EMBL/GenBank/DDBJ databases">
        <authorList>
            <person name="Varghese N."/>
        </authorList>
    </citation>
    <scope>NUCLEOTIDE SEQUENCE [LARGE SCALE GENOMIC DNA]</scope>
    <source>
        <strain evidence="6">DSM 24868</strain>
    </source>
</reference>
<dbReference type="OrthoDB" id="9805514at2"/>
<evidence type="ECO:0000256" key="2">
    <source>
        <dbReference type="ARBA" id="ARBA00022741"/>
    </source>
</evidence>
<dbReference type="PROSITE" id="PS50893">
    <property type="entry name" value="ABC_TRANSPORTER_2"/>
    <property type="match status" value="1"/>
</dbReference>
<dbReference type="InterPro" id="IPR003593">
    <property type="entry name" value="AAA+_ATPase"/>
</dbReference>
<dbReference type="AlphaFoldDB" id="A0A1H7ACB4"/>
<keyword evidence="2" id="KW-0547">Nucleotide-binding</keyword>
<dbReference type="Proteomes" id="UP000183315">
    <property type="component" value="Unassembled WGS sequence"/>
</dbReference>
<dbReference type="GO" id="GO:0005304">
    <property type="term" value="F:L-valine transmembrane transporter activity"/>
    <property type="evidence" value="ECO:0007669"/>
    <property type="project" value="TreeGrafter"/>
</dbReference>
<dbReference type="GO" id="GO:0005524">
    <property type="term" value="F:ATP binding"/>
    <property type="evidence" value="ECO:0007669"/>
    <property type="project" value="UniProtKB-KW"/>
</dbReference>